<dbReference type="RefSeq" id="WP_208983648.1">
    <property type="nucleotide sequence ID" value="NZ_FRDM01000066.1"/>
</dbReference>
<dbReference type="PANTHER" id="PTHR43273">
    <property type="entry name" value="ANAEROBIC SULFATASE-MATURATING ENZYME HOMOLOG ASLB-RELATED"/>
    <property type="match status" value="1"/>
</dbReference>
<dbReference type="PANTHER" id="PTHR43273:SF8">
    <property type="entry name" value="RADICAL SAM DOMAIN PROTEIN"/>
    <property type="match status" value="1"/>
</dbReference>
<accession>A0A1M7V150</accession>
<dbReference type="InterPro" id="IPR023867">
    <property type="entry name" value="Sulphatase_maturase_rSAM"/>
</dbReference>
<protein>
    <recommendedName>
        <fullName evidence="3">Radical SAM additional 4Fe4S-binding SPASM domain-containing protein</fullName>
    </recommendedName>
</protein>
<dbReference type="Proteomes" id="UP000184428">
    <property type="component" value="Unassembled WGS sequence"/>
</dbReference>
<gene>
    <name evidence="1" type="ORF">SAMN05660350_04896</name>
</gene>
<dbReference type="EMBL" id="FRDM01000066">
    <property type="protein sequence ID" value="SHN88905.1"/>
    <property type="molecule type" value="Genomic_DNA"/>
</dbReference>
<evidence type="ECO:0008006" key="3">
    <source>
        <dbReference type="Google" id="ProtNLM"/>
    </source>
</evidence>
<dbReference type="GO" id="GO:0016491">
    <property type="term" value="F:oxidoreductase activity"/>
    <property type="evidence" value="ECO:0007669"/>
    <property type="project" value="InterPro"/>
</dbReference>
<sequence>ELFAFFLENGFRSVAFNIEEAEHVHRETSLESTTRAELVEAYTQFFDRLFDLWWPHRHTFEIREFTDLAKAFQMYRADESYHHQPIETRPMAILTVTRSGDVSTLSPEFADYENVPQYANFVIGNIMDVSSLDELAHTSAFQRITQEAQVSVDMCRHACGFFWVCGSEFISNKFSEHGTLRATETRTCALHRKALASLLIEKIAAKGKLKQSQGD</sequence>
<dbReference type="InterPro" id="IPR013785">
    <property type="entry name" value="Aldolase_TIM"/>
</dbReference>
<feature type="non-terminal residue" evidence="1">
    <location>
        <position position="1"/>
    </location>
</feature>
<dbReference type="Gene3D" id="3.20.20.70">
    <property type="entry name" value="Aldolase class I"/>
    <property type="match status" value="1"/>
</dbReference>
<dbReference type="AlphaFoldDB" id="A0A1M7V150"/>
<evidence type="ECO:0000313" key="2">
    <source>
        <dbReference type="Proteomes" id="UP000184428"/>
    </source>
</evidence>
<reference evidence="1 2" key="1">
    <citation type="submission" date="2016-12" db="EMBL/GenBank/DDBJ databases">
        <authorList>
            <person name="Song W.-J."/>
            <person name="Kurnit D.M."/>
        </authorList>
    </citation>
    <scope>NUCLEOTIDE SEQUENCE [LARGE SCALE GENOMIC DNA]</scope>
    <source>
        <strain evidence="1 2">DSM 43162</strain>
    </source>
</reference>
<evidence type="ECO:0000313" key="1">
    <source>
        <dbReference type="EMBL" id="SHN88905.1"/>
    </source>
</evidence>
<name>A0A1M7V150_9ACTN</name>
<organism evidence="1 2">
    <name type="scientific">Geodermatophilus obscurus</name>
    <dbReference type="NCBI Taxonomy" id="1861"/>
    <lineage>
        <taxon>Bacteria</taxon>
        <taxon>Bacillati</taxon>
        <taxon>Actinomycetota</taxon>
        <taxon>Actinomycetes</taxon>
        <taxon>Geodermatophilales</taxon>
        <taxon>Geodermatophilaceae</taxon>
        <taxon>Geodermatophilus</taxon>
    </lineage>
</organism>
<proteinExistence type="predicted"/>